<gene>
    <name evidence="2" type="ORF">V0U35_09475</name>
</gene>
<organism evidence="2 3">
    <name type="scientific">Hyphobacterium marinum</name>
    <dbReference type="NCBI Taxonomy" id="3116574"/>
    <lineage>
        <taxon>Bacteria</taxon>
        <taxon>Pseudomonadati</taxon>
        <taxon>Pseudomonadota</taxon>
        <taxon>Alphaproteobacteria</taxon>
        <taxon>Maricaulales</taxon>
        <taxon>Maricaulaceae</taxon>
        <taxon>Hyphobacterium</taxon>
    </lineage>
</organism>
<evidence type="ECO:0000256" key="1">
    <source>
        <dbReference type="SAM" id="Phobius"/>
    </source>
</evidence>
<keyword evidence="1" id="KW-0472">Membrane</keyword>
<accession>A0ABU7M0W9</accession>
<feature type="transmembrane region" description="Helical" evidence="1">
    <location>
        <begin position="75"/>
        <end position="92"/>
    </location>
</feature>
<protein>
    <recommendedName>
        <fullName evidence="4">Transmembrane protein</fullName>
    </recommendedName>
</protein>
<evidence type="ECO:0000313" key="2">
    <source>
        <dbReference type="EMBL" id="MEE2566910.1"/>
    </source>
</evidence>
<dbReference type="RefSeq" id="WP_330196464.1">
    <property type="nucleotide sequence ID" value="NZ_JAZDRO010000003.1"/>
</dbReference>
<dbReference type="EMBL" id="JAZDRO010000003">
    <property type="protein sequence ID" value="MEE2566910.1"/>
    <property type="molecule type" value="Genomic_DNA"/>
</dbReference>
<dbReference type="Proteomes" id="UP001310692">
    <property type="component" value="Unassembled WGS sequence"/>
</dbReference>
<evidence type="ECO:0008006" key="4">
    <source>
        <dbReference type="Google" id="ProtNLM"/>
    </source>
</evidence>
<reference evidence="2 3" key="1">
    <citation type="submission" date="2024-01" db="EMBL/GenBank/DDBJ databases">
        <title>Hyphobacterium bacterium isolated from marine sediment.</title>
        <authorList>
            <person name="Zhao S."/>
        </authorList>
    </citation>
    <scope>NUCLEOTIDE SEQUENCE [LARGE SCALE GENOMIC DNA]</scope>
    <source>
        <strain evidence="2 3">Y60-23</strain>
    </source>
</reference>
<sequence length="205" mass="22845">MTDATPNTTENITYRLGAWLPVGRTPRPIDMAQEPLENRRSVVQFFIGWGPTIILIGVAIGQLFPVLESLLEEALVMPMPYFIRAIVPLLLLEEYRRFCWSAKRLHDLDRSLSGYAIRRIPVWAFLFAVLAANELVSSGLIPTGSLGGSVIWGILFIVGFVVLPMGALIASFWLHSHVYRPFNAYLLRTPGDPEPNRYGPPPATG</sequence>
<feature type="transmembrane region" description="Helical" evidence="1">
    <location>
        <begin position="42"/>
        <end position="63"/>
    </location>
</feature>
<feature type="transmembrane region" description="Helical" evidence="1">
    <location>
        <begin position="151"/>
        <end position="174"/>
    </location>
</feature>
<keyword evidence="3" id="KW-1185">Reference proteome</keyword>
<keyword evidence="1" id="KW-1133">Transmembrane helix</keyword>
<comment type="caution">
    <text evidence="2">The sequence shown here is derived from an EMBL/GenBank/DDBJ whole genome shotgun (WGS) entry which is preliminary data.</text>
</comment>
<feature type="transmembrane region" description="Helical" evidence="1">
    <location>
        <begin position="112"/>
        <end position="131"/>
    </location>
</feature>
<evidence type="ECO:0000313" key="3">
    <source>
        <dbReference type="Proteomes" id="UP001310692"/>
    </source>
</evidence>
<proteinExistence type="predicted"/>
<name>A0ABU7M0W9_9PROT</name>
<keyword evidence="1" id="KW-0812">Transmembrane</keyword>